<feature type="transmembrane region" description="Helical" evidence="8">
    <location>
        <begin position="142"/>
        <end position="163"/>
    </location>
</feature>
<evidence type="ECO:0000256" key="4">
    <source>
        <dbReference type="ARBA" id="ARBA00022741"/>
    </source>
</evidence>
<evidence type="ECO:0000313" key="10">
    <source>
        <dbReference type="EMBL" id="MQY29193.1"/>
    </source>
</evidence>
<evidence type="ECO:0000256" key="5">
    <source>
        <dbReference type="ARBA" id="ARBA00022989"/>
    </source>
</evidence>
<dbReference type="InterPro" id="IPR043760">
    <property type="entry name" value="PycTM_dom"/>
</dbReference>
<feature type="transmembrane region" description="Helical" evidence="8">
    <location>
        <begin position="64"/>
        <end position="84"/>
    </location>
</feature>
<keyword evidence="7 8" id="KW-0472">Membrane</keyword>
<feature type="transmembrane region" description="Helical" evidence="8">
    <location>
        <begin position="38"/>
        <end position="58"/>
    </location>
</feature>
<dbReference type="EMBL" id="WEGI01000010">
    <property type="protein sequence ID" value="MQY29193.1"/>
    <property type="molecule type" value="Genomic_DNA"/>
</dbReference>
<comment type="caution">
    <text evidence="10">The sequence shown here is derived from an EMBL/GenBank/DDBJ whole genome shotgun (WGS) entry which is preliminary data.</text>
</comment>
<organism evidence="10 11">
    <name type="scientific">Nocardia aurantia</name>
    <dbReference type="NCBI Taxonomy" id="2585199"/>
    <lineage>
        <taxon>Bacteria</taxon>
        <taxon>Bacillati</taxon>
        <taxon>Actinomycetota</taxon>
        <taxon>Actinomycetes</taxon>
        <taxon>Mycobacteriales</taxon>
        <taxon>Nocardiaceae</taxon>
        <taxon>Nocardia</taxon>
    </lineage>
</organism>
<reference evidence="10 11" key="1">
    <citation type="submission" date="2019-10" db="EMBL/GenBank/DDBJ databases">
        <title>Nocardia macrotermitis sp. nov. and Nocardia aurantia sp. nov., isolated from the gut of fungus growing-termite Macrotermes natalensis.</title>
        <authorList>
            <person name="Benndorf R."/>
            <person name="Schwitalla J."/>
            <person name="Martin K."/>
            <person name="De Beer W."/>
            <person name="Kaster A.-K."/>
            <person name="Vollmers J."/>
            <person name="Poulsen M."/>
            <person name="Beemelmanns C."/>
        </authorList>
    </citation>
    <scope>NUCLEOTIDE SEQUENCE [LARGE SCALE GENOMIC DNA]</scope>
    <source>
        <strain evidence="10 11">RB56</strain>
    </source>
</reference>
<evidence type="ECO:0000256" key="8">
    <source>
        <dbReference type="SAM" id="Phobius"/>
    </source>
</evidence>
<keyword evidence="6" id="KW-0051">Antiviral defense</keyword>
<keyword evidence="3 8" id="KW-0812">Transmembrane</keyword>
<evidence type="ECO:0000256" key="2">
    <source>
        <dbReference type="ARBA" id="ARBA00022475"/>
    </source>
</evidence>
<accession>A0A7K0DTV1</accession>
<evidence type="ECO:0000256" key="6">
    <source>
        <dbReference type="ARBA" id="ARBA00023118"/>
    </source>
</evidence>
<dbReference type="Pfam" id="PF18967">
    <property type="entry name" value="PycTM"/>
    <property type="match status" value="1"/>
</dbReference>
<protein>
    <recommendedName>
        <fullName evidence="9">Pycsar effector protein domain-containing protein</fullName>
    </recommendedName>
</protein>
<keyword evidence="2" id="KW-1003">Cell membrane</keyword>
<keyword evidence="11" id="KW-1185">Reference proteome</keyword>
<feature type="domain" description="Pycsar effector protein" evidence="9">
    <location>
        <begin position="20"/>
        <end position="156"/>
    </location>
</feature>
<sequence>MKFRIFGTRRLAPADDLAAALRTISEINRIIMAADAKVGLLLTVNGFVLTGLISTPRARATVPATAMTAVLEVVLLVCMVYLAATLWPNLRGAGPGNWFGFPSLPPEILRRPVVPALADDAWRQAALLAGIARRKYRRFAVALRWSAASVVLFLVWFPASLLIPGR</sequence>
<evidence type="ECO:0000256" key="7">
    <source>
        <dbReference type="ARBA" id="ARBA00023136"/>
    </source>
</evidence>
<keyword evidence="4" id="KW-0547">Nucleotide-binding</keyword>
<evidence type="ECO:0000259" key="9">
    <source>
        <dbReference type="Pfam" id="PF18967"/>
    </source>
</evidence>
<dbReference type="AlphaFoldDB" id="A0A7K0DTV1"/>
<dbReference type="RefSeq" id="WP_153345746.1">
    <property type="nucleotide sequence ID" value="NZ_WEGI01000010.1"/>
</dbReference>
<evidence type="ECO:0000256" key="1">
    <source>
        <dbReference type="ARBA" id="ARBA00004236"/>
    </source>
</evidence>
<keyword evidence="5 8" id="KW-1133">Transmembrane helix</keyword>
<dbReference type="Proteomes" id="UP000431401">
    <property type="component" value="Unassembled WGS sequence"/>
</dbReference>
<evidence type="ECO:0000256" key="3">
    <source>
        <dbReference type="ARBA" id="ARBA00022692"/>
    </source>
</evidence>
<gene>
    <name evidence="10" type="ORF">NRB56_47830</name>
</gene>
<name>A0A7K0DTV1_9NOCA</name>
<proteinExistence type="predicted"/>
<evidence type="ECO:0000313" key="11">
    <source>
        <dbReference type="Proteomes" id="UP000431401"/>
    </source>
</evidence>
<comment type="subcellular location">
    <subcellularLocation>
        <location evidence="1">Cell membrane</location>
    </subcellularLocation>
</comment>
<dbReference type="OrthoDB" id="4554326at2"/>